<dbReference type="PANTHER" id="PTHR47963:SF9">
    <property type="entry name" value="CRISPR-ASSOCIATED ENDONUCLEASE_HELICASE CAS3"/>
    <property type="match status" value="1"/>
</dbReference>
<dbReference type="GO" id="GO:0046872">
    <property type="term" value="F:metal ion binding"/>
    <property type="evidence" value="ECO:0007669"/>
    <property type="project" value="UniProtKB-KW"/>
</dbReference>
<keyword evidence="8" id="KW-0067">ATP-binding</keyword>
<dbReference type="InterPro" id="IPR011545">
    <property type="entry name" value="DEAD/DEAH_box_helicase_dom"/>
</dbReference>
<dbReference type="GO" id="GO:0003723">
    <property type="term" value="F:RNA binding"/>
    <property type="evidence" value="ECO:0007669"/>
    <property type="project" value="TreeGrafter"/>
</dbReference>
<dbReference type="SUPFAM" id="SSF52540">
    <property type="entry name" value="P-loop containing nucleoside triphosphate hydrolases"/>
    <property type="match status" value="1"/>
</dbReference>
<dbReference type="InterPro" id="IPR054712">
    <property type="entry name" value="Cas3-like_dom"/>
</dbReference>
<dbReference type="InterPro" id="IPR014001">
    <property type="entry name" value="Helicase_ATP-bd"/>
</dbReference>
<evidence type="ECO:0000256" key="3">
    <source>
        <dbReference type="ARBA" id="ARBA00022722"/>
    </source>
</evidence>
<feature type="region of interest" description="Disordered" evidence="10">
    <location>
        <begin position="185"/>
        <end position="217"/>
    </location>
</feature>
<evidence type="ECO:0000313" key="13">
    <source>
        <dbReference type="Proteomes" id="UP001165124"/>
    </source>
</evidence>
<reference evidence="12" key="1">
    <citation type="submission" date="2023-02" db="EMBL/GenBank/DDBJ databases">
        <title>Actinomadura rubrobrunea NBRC 14622.</title>
        <authorList>
            <person name="Ichikawa N."/>
            <person name="Sato H."/>
            <person name="Tonouchi N."/>
        </authorList>
    </citation>
    <scope>NUCLEOTIDE SEQUENCE</scope>
    <source>
        <strain evidence="12">NBRC 14622</strain>
    </source>
</reference>
<comment type="similarity">
    <text evidence="1">In the N-terminal section; belongs to the CRISPR-associated nuclease Cas3-HD family.</text>
</comment>
<evidence type="ECO:0000256" key="4">
    <source>
        <dbReference type="ARBA" id="ARBA00022723"/>
    </source>
</evidence>
<keyword evidence="5" id="KW-0547">Nucleotide-binding</keyword>
<keyword evidence="6" id="KW-0378">Hydrolase</keyword>
<dbReference type="AlphaFoldDB" id="A0A9W6UWI5"/>
<organism evidence="12 13">
    <name type="scientific">Actinomadura rubrobrunea</name>
    <dbReference type="NCBI Taxonomy" id="115335"/>
    <lineage>
        <taxon>Bacteria</taxon>
        <taxon>Bacillati</taxon>
        <taxon>Actinomycetota</taxon>
        <taxon>Actinomycetes</taxon>
        <taxon>Streptosporangiales</taxon>
        <taxon>Thermomonosporaceae</taxon>
        <taxon>Actinomadura</taxon>
    </lineage>
</organism>
<dbReference type="InterPro" id="IPR006483">
    <property type="entry name" value="CRISPR-assoc_Cas3_HD"/>
</dbReference>
<protein>
    <recommendedName>
        <fullName evidence="11">HD Cas3-type domain-containing protein</fullName>
    </recommendedName>
</protein>
<proteinExistence type="inferred from homology"/>
<dbReference type="InterPro" id="IPR006474">
    <property type="entry name" value="Helicase_Cas3_CRISPR-ass_core"/>
</dbReference>
<dbReference type="CDD" id="cd09641">
    <property type="entry name" value="Cas3''_I"/>
    <property type="match status" value="1"/>
</dbReference>
<dbReference type="Pfam" id="PF09704">
    <property type="entry name" value="Cas_Cas5d"/>
    <property type="match status" value="1"/>
</dbReference>
<evidence type="ECO:0000256" key="6">
    <source>
        <dbReference type="ARBA" id="ARBA00022801"/>
    </source>
</evidence>
<comment type="caution">
    <text evidence="12">The sequence shown here is derived from an EMBL/GenBank/DDBJ whole genome shotgun (WGS) entry which is preliminary data.</text>
</comment>
<keyword evidence="3" id="KW-0540">Nuclease</keyword>
<accession>A0A9W6UWI5</accession>
<evidence type="ECO:0000256" key="1">
    <source>
        <dbReference type="ARBA" id="ARBA00006847"/>
    </source>
</evidence>
<dbReference type="GO" id="GO:0004518">
    <property type="term" value="F:nuclease activity"/>
    <property type="evidence" value="ECO:0007669"/>
    <property type="project" value="UniProtKB-KW"/>
</dbReference>
<dbReference type="PROSITE" id="PS51643">
    <property type="entry name" value="HD_CAS3"/>
    <property type="match status" value="1"/>
</dbReference>
<dbReference type="InterPro" id="IPR038257">
    <property type="entry name" value="CRISPR-assoc_Cas3_HD_sf"/>
</dbReference>
<dbReference type="Gene3D" id="1.10.3210.30">
    <property type="match status" value="1"/>
</dbReference>
<name>A0A9W6UWI5_9ACTN</name>
<gene>
    <name evidence="12" type="ORF">Arub01_25360</name>
</gene>
<dbReference type="Pfam" id="PF18019">
    <property type="entry name" value="Cas3_HD"/>
    <property type="match status" value="1"/>
</dbReference>
<evidence type="ECO:0000256" key="10">
    <source>
        <dbReference type="SAM" id="MobiDB-lite"/>
    </source>
</evidence>
<evidence type="ECO:0000256" key="5">
    <source>
        <dbReference type="ARBA" id="ARBA00022741"/>
    </source>
</evidence>
<evidence type="ECO:0000256" key="9">
    <source>
        <dbReference type="ARBA" id="ARBA00023118"/>
    </source>
</evidence>
<feature type="compositionally biased region" description="Acidic residues" evidence="10">
    <location>
        <begin position="189"/>
        <end position="200"/>
    </location>
</feature>
<dbReference type="GO" id="GO:0043571">
    <property type="term" value="P:maintenance of CRISPR repeat elements"/>
    <property type="evidence" value="ECO:0007669"/>
    <property type="project" value="InterPro"/>
</dbReference>
<dbReference type="Pfam" id="PF00270">
    <property type="entry name" value="DEAD"/>
    <property type="match status" value="1"/>
</dbReference>
<comment type="similarity">
    <text evidence="2">In the central section; belongs to the CRISPR-associated helicase Cas3 family.</text>
</comment>
<evidence type="ECO:0000256" key="2">
    <source>
        <dbReference type="ARBA" id="ARBA00009046"/>
    </source>
</evidence>
<sequence length="1012" mass="110625">MLAAATGRPTESVVLGMSAHATGRGTDVETYHLVWADGGDPPIGGRGGKRKGSTTVRERPFLTGVHVTLWIPLPDGARIAAALRRPVWGLRLGRSQDLVHVRSVTNVTLHPAEDAHIGHALAPVGGHDAPQGTLLRLADHVSSDRLRTGFADFLWCAEPPEHSRPVTGAYRDGDQAVWLLAPSSVDPADTLEPEGDDEPPDVGREPHQSGQEQSRLDEAELTQVLGKSKGASKLGRPELLTEHSETVRDAARAVAGRIASPGVLAARPGFWRQVETAALLHDAGKVAEGFQRQLRPGGEPWGERHEVLSLAYVDLLTRHLPPDDRKMITAGVAFHHLPLTSSSRRDLREMYPPEAAWKKKFGFDPDAGPGRPRVQVPAARHTALLRWLAEQLGVTALPSETRRLWELARDAFERVQADWSSPVPPEDGLVAVLLQGAVTLADRSGSAQVPLQEHMPLPRDFIRTLVTPYPHQQATADTVGNLILCAPTGSGKTEAGLAWASRQLDDMPGRPRLVWVLPYRASIDAARDRFIRDLQAPPGAAEPDIGVLHATAARTLLTRATADDCPPGPAEARKARDQANAMRLFAQRVRVATPHQLLRAAIAGPSHSSLLLEQANAVIALDELHAYDPATFGRLCAAMRLWRDLGSRVAVLSATLAPPMIELIRDTLADVTVHRAPPGTAPDRHRLVLDDQPIDAPDSLARLRAWLAEGHSVLAVANTVATAQRVYAELAPAAHHACPDDPDAAILLHSRFRAKDRAEIERRILRRHPERSVGEPGHRGGGLVVATQVLEVSLCLDFDRGASELAPIEALAQRAGRVNRRGRHPDGPVEFRVHLPETARPYKEDALHAALSALRRTPEPVISEQTIDTWLRHAYDTDWGREWTRQATRHRDEFFDSFLTFTDPFHDRTEHAAGLTEAFDTVEVLLERDAEEYFDTLNGSDGDPLLATGLLIPVSYAQLHRLAKDGRARLDRDHARRARHPPLWLIDAPYSTETGLDLSTANSSPVPVETVL</sequence>
<dbReference type="GO" id="GO:0005524">
    <property type="term" value="F:ATP binding"/>
    <property type="evidence" value="ECO:0007669"/>
    <property type="project" value="UniProtKB-KW"/>
</dbReference>
<dbReference type="SUPFAM" id="SSF109604">
    <property type="entry name" value="HD-domain/PDEase-like"/>
    <property type="match status" value="1"/>
</dbReference>
<evidence type="ECO:0000313" key="12">
    <source>
        <dbReference type="EMBL" id="GLW64292.1"/>
    </source>
</evidence>
<dbReference type="PANTHER" id="PTHR47963">
    <property type="entry name" value="DEAD-BOX ATP-DEPENDENT RNA HELICASE 47, MITOCHONDRIAL"/>
    <property type="match status" value="1"/>
</dbReference>
<dbReference type="InterPro" id="IPR050547">
    <property type="entry name" value="DEAD_box_RNA_helicases"/>
</dbReference>
<dbReference type="Gene3D" id="3.40.50.300">
    <property type="entry name" value="P-loop containing nucleotide triphosphate hydrolases"/>
    <property type="match status" value="2"/>
</dbReference>
<dbReference type="CDD" id="cd09693">
    <property type="entry name" value="Cas5_I"/>
    <property type="match status" value="1"/>
</dbReference>
<evidence type="ECO:0000259" key="11">
    <source>
        <dbReference type="PROSITE" id="PS51643"/>
    </source>
</evidence>
<dbReference type="GO" id="GO:0003724">
    <property type="term" value="F:RNA helicase activity"/>
    <property type="evidence" value="ECO:0007669"/>
    <property type="project" value="TreeGrafter"/>
</dbReference>
<dbReference type="Gene3D" id="3.30.70.2660">
    <property type="match status" value="1"/>
</dbReference>
<keyword evidence="9" id="KW-0051">Antiviral defense</keyword>
<keyword evidence="4" id="KW-0479">Metal-binding</keyword>
<dbReference type="NCBIfam" id="TIGR01587">
    <property type="entry name" value="cas3_core"/>
    <property type="match status" value="1"/>
</dbReference>
<keyword evidence="7" id="KW-0347">Helicase</keyword>
<dbReference type="NCBIfam" id="TIGR01596">
    <property type="entry name" value="cas3_HD"/>
    <property type="match status" value="1"/>
</dbReference>
<evidence type="ECO:0000256" key="8">
    <source>
        <dbReference type="ARBA" id="ARBA00022840"/>
    </source>
</evidence>
<dbReference type="GO" id="GO:0051607">
    <property type="term" value="P:defense response to virus"/>
    <property type="evidence" value="ECO:0007669"/>
    <property type="project" value="UniProtKB-KW"/>
</dbReference>
<keyword evidence="13" id="KW-1185">Reference proteome</keyword>
<dbReference type="SMART" id="SM00487">
    <property type="entry name" value="DEXDc"/>
    <property type="match status" value="1"/>
</dbReference>
<dbReference type="InterPro" id="IPR027417">
    <property type="entry name" value="P-loop_NTPase"/>
</dbReference>
<dbReference type="Proteomes" id="UP001165124">
    <property type="component" value="Unassembled WGS sequence"/>
</dbReference>
<dbReference type="EMBL" id="BSRZ01000005">
    <property type="protein sequence ID" value="GLW64292.1"/>
    <property type="molecule type" value="Genomic_DNA"/>
</dbReference>
<feature type="domain" description="HD Cas3-type" evidence="11">
    <location>
        <begin position="233"/>
        <end position="444"/>
    </location>
</feature>
<evidence type="ECO:0000256" key="7">
    <source>
        <dbReference type="ARBA" id="ARBA00022806"/>
    </source>
</evidence>
<dbReference type="Pfam" id="PF22590">
    <property type="entry name" value="Cas3-like_C_2"/>
    <property type="match status" value="1"/>
</dbReference>
<dbReference type="GO" id="GO:0016787">
    <property type="term" value="F:hydrolase activity"/>
    <property type="evidence" value="ECO:0007669"/>
    <property type="project" value="UniProtKB-KW"/>
</dbReference>
<dbReference type="InterPro" id="IPR021124">
    <property type="entry name" value="CRISPR-assoc_prot_Cas5"/>
</dbReference>